<gene>
    <name evidence="1" type="ORF">SAMN04487893_11629</name>
</gene>
<evidence type="ECO:0000313" key="1">
    <source>
        <dbReference type="EMBL" id="SFJ78404.1"/>
    </source>
</evidence>
<evidence type="ECO:0000313" key="2">
    <source>
        <dbReference type="Proteomes" id="UP000243887"/>
    </source>
</evidence>
<reference evidence="2" key="1">
    <citation type="submission" date="2016-10" db="EMBL/GenBank/DDBJ databases">
        <authorList>
            <person name="Varghese N."/>
            <person name="Submissions S."/>
        </authorList>
    </citation>
    <scope>NUCLEOTIDE SEQUENCE [LARGE SCALE GENOMIC DNA]</scope>
    <source>
        <strain evidence="2">DSM 26542</strain>
    </source>
</reference>
<organism evidence="1 2">
    <name type="scientific">Myroides guanonis</name>
    <dbReference type="NCBI Taxonomy" id="1150112"/>
    <lineage>
        <taxon>Bacteria</taxon>
        <taxon>Pseudomonadati</taxon>
        <taxon>Bacteroidota</taxon>
        <taxon>Flavobacteriia</taxon>
        <taxon>Flavobacteriales</taxon>
        <taxon>Flavobacteriaceae</taxon>
        <taxon>Myroides</taxon>
    </lineage>
</organism>
<protein>
    <submittedName>
        <fullName evidence="1">DNA polymerase-3 subunit gamma/tau</fullName>
    </submittedName>
</protein>
<keyword evidence="2" id="KW-1185">Reference proteome</keyword>
<dbReference type="EMBL" id="FORU01000016">
    <property type="protein sequence ID" value="SFJ78404.1"/>
    <property type="molecule type" value="Genomic_DNA"/>
</dbReference>
<dbReference type="OrthoDB" id="1467297at2"/>
<name>A0A1I3U4G7_9FLAO</name>
<sequence length="147" mass="17161">MSSIRAKKDLQASIQKKVVNLDDLPKEPFTEEALMKEWKIYGERLSSSGLMLMCSLMGMVEPKVHESKVHIELPNEGSKLSFDENKYDLVNYLRKKLDNYDIEVLIQVNEEITIKQTFDPREKLKHLNELNPNLELLCRTFALELKH</sequence>
<dbReference type="AlphaFoldDB" id="A0A1I3U4G7"/>
<proteinExistence type="predicted"/>
<dbReference type="RefSeq" id="WP_090680792.1">
    <property type="nucleotide sequence ID" value="NZ_FORU01000016.1"/>
</dbReference>
<dbReference type="Proteomes" id="UP000243887">
    <property type="component" value="Unassembled WGS sequence"/>
</dbReference>
<accession>A0A1I3U4G7</accession>
<dbReference type="STRING" id="1150112.SAMN04487893_11629"/>